<dbReference type="AlphaFoldDB" id="A0A9J7KWX8"/>
<dbReference type="PANTHER" id="PTHR22801">
    <property type="entry name" value="LITHOSTATHINE"/>
    <property type="match status" value="1"/>
</dbReference>
<gene>
    <name evidence="4" type="primary">LOC118413037</name>
</gene>
<feature type="domain" description="C-type lectin" evidence="2">
    <location>
        <begin position="1"/>
        <end position="51"/>
    </location>
</feature>
<dbReference type="InterPro" id="IPR050801">
    <property type="entry name" value="Ca-Dep_Lectins_ImmuneDev"/>
</dbReference>
<keyword evidence="1" id="KW-1015">Disulfide bond</keyword>
<dbReference type="RefSeq" id="XP_035672069.1">
    <property type="nucleotide sequence ID" value="XM_035816176.1"/>
</dbReference>
<accession>A0A9J7KWX8</accession>
<feature type="domain" description="C-type lectin" evidence="2">
    <location>
        <begin position="330"/>
        <end position="425"/>
    </location>
</feature>
<dbReference type="Pfam" id="PF00059">
    <property type="entry name" value="Lectin_C"/>
    <property type="match status" value="4"/>
</dbReference>
<dbReference type="SUPFAM" id="SSF56436">
    <property type="entry name" value="C-type lectin-like"/>
    <property type="match status" value="5"/>
</dbReference>
<dbReference type="KEGG" id="bfo:118413037"/>
<keyword evidence="3" id="KW-1185">Reference proteome</keyword>
<dbReference type="PROSITE" id="PS50041">
    <property type="entry name" value="C_TYPE_LECTIN_2"/>
    <property type="match status" value="4"/>
</dbReference>
<evidence type="ECO:0000313" key="3">
    <source>
        <dbReference type="Proteomes" id="UP000001554"/>
    </source>
</evidence>
<evidence type="ECO:0000313" key="4">
    <source>
        <dbReference type="RefSeq" id="XP_035672069.1"/>
    </source>
</evidence>
<name>A0A9J7KWX8_BRAFL</name>
<protein>
    <submittedName>
        <fullName evidence="4">C-type mannose receptor 2-like</fullName>
    </submittedName>
</protein>
<feature type="domain" description="C-type lectin" evidence="2">
    <location>
        <begin position="202"/>
        <end position="317"/>
    </location>
</feature>
<sequence>MDVERQWAFADGQSLDSSVYSSWHPSQPNNHANEDCGAISDSGHWHDSTCNSPTRRFICQLQPGCPSAGYVSFSGNCFKFFAEMMTYFDAKQTCADDGALLAMPKDSATNSFITSLVPPGGRIWIGMTDIKVDRQWVFANGQSLESSVYSNWGTDEPNNHANEDCGALSDSGHWYASTCNTQIRRFICQFQPGCPTPSYISFSGNCFKLFAETKTFFDARQTCAEDGALLAMPKDSATNSFITSLIPTGGGRWVGLSDMEVEGQWVFADGQSLESSVYSSWYPDQPNDYGGLDCVNLFASGRWEDDSCDANKTFICQFQTACPIAGYVNVKGICYQFFAQKKTYGQAEETCAAGGALLAMPKDSTTNSFITSLVPPGERLWIGLTDMEVEKQWAFADGQSLESSGYSSWHPTCPIPDYVSFKGTCYKDFTERVTYSQAEQACAADGGMLAMPKDSATNSFIASLKHGGRWLGLTAGDQNGQY</sequence>
<dbReference type="InterPro" id="IPR018378">
    <property type="entry name" value="C-type_lectin_CS"/>
</dbReference>
<dbReference type="OrthoDB" id="7357196at2759"/>
<dbReference type="GeneID" id="118413037"/>
<feature type="domain" description="C-type lectin" evidence="2">
    <location>
        <begin position="73"/>
        <end position="180"/>
    </location>
</feature>
<dbReference type="InterPro" id="IPR016187">
    <property type="entry name" value="CTDL_fold"/>
</dbReference>
<reference evidence="4" key="2">
    <citation type="submission" date="2025-08" db="UniProtKB">
        <authorList>
            <consortium name="RefSeq"/>
        </authorList>
    </citation>
    <scope>IDENTIFICATION</scope>
    <source>
        <strain evidence="4">S238N-H82</strain>
        <tissue evidence="4">Testes</tissue>
    </source>
</reference>
<evidence type="ECO:0000256" key="1">
    <source>
        <dbReference type="ARBA" id="ARBA00023157"/>
    </source>
</evidence>
<dbReference type="InterPro" id="IPR001304">
    <property type="entry name" value="C-type_lectin-like"/>
</dbReference>
<dbReference type="OMA" id="FDARDAC"/>
<dbReference type="SMART" id="SM00034">
    <property type="entry name" value="CLECT"/>
    <property type="match status" value="3"/>
</dbReference>
<dbReference type="PANTHER" id="PTHR22801:SF63">
    <property type="entry name" value="C-TYPE LECTIN DOMAIN-CONTAINING PROTEIN"/>
    <property type="match status" value="1"/>
</dbReference>
<dbReference type="PROSITE" id="PS00615">
    <property type="entry name" value="C_TYPE_LECTIN_1"/>
    <property type="match status" value="2"/>
</dbReference>
<dbReference type="InterPro" id="IPR016186">
    <property type="entry name" value="C-type_lectin-like/link_sf"/>
</dbReference>
<proteinExistence type="predicted"/>
<organism evidence="3 4">
    <name type="scientific">Branchiostoma floridae</name>
    <name type="common">Florida lancelet</name>
    <name type="synonym">Amphioxus</name>
    <dbReference type="NCBI Taxonomy" id="7739"/>
    <lineage>
        <taxon>Eukaryota</taxon>
        <taxon>Metazoa</taxon>
        <taxon>Chordata</taxon>
        <taxon>Cephalochordata</taxon>
        <taxon>Leptocardii</taxon>
        <taxon>Amphioxiformes</taxon>
        <taxon>Branchiostomatidae</taxon>
        <taxon>Branchiostoma</taxon>
    </lineage>
</organism>
<reference evidence="3" key="1">
    <citation type="journal article" date="2020" name="Nat. Ecol. Evol.">
        <title>Deeply conserved synteny resolves early events in vertebrate evolution.</title>
        <authorList>
            <person name="Simakov O."/>
            <person name="Marletaz F."/>
            <person name="Yue J.X."/>
            <person name="O'Connell B."/>
            <person name="Jenkins J."/>
            <person name="Brandt A."/>
            <person name="Calef R."/>
            <person name="Tung C.H."/>
            <person name="Huang T.K."/>
            <person name="Schmutz J."/>
            <person name="Satoh N."/>
            <person name="Yu J.K."/>
            <person name="Putnam N.H."/>
            <person name="Green R.E."/>
            <person name="Rokhsar D.S."/>
        </authorList>
    </citation>
    <scope>NUCLEOTIDE SEQUENCE [LARGE SCALE GENOMIC DNA]</scope>
    <source>
        <strain evidence="3">S238N-H82</strain>
    </source>
</reference>
<dbReference type="Gene3D" id="3.10.100.10">
    <property type="entry name" value="Mannose-Binding Protein A, subunit A"/>
    <property type="match status" value="5"/>
</dbReference>
<dbReference type="Proteomes" id="UP000001554">
    <property type="component" value="Chromosome 4"/>
</dbReference>
<evidence type="ECO:0000259" key="2">
    <source>
        <dbReference type="PROSITE" id="PS50041"/>
    </source>
</evidence>